<evidence type="ECO:0000313" key="3">
    <source>
        <dbReference type="EMBL" id="MDN7025300.1"/>
    </source>
</evidence>
<accession>A0ABT8MBJ2</accession>
<dbReference type="PROSITE" id="PS00018">
    <property type="entry name" value="EF_HAND_1"/>
    <property type="match status" value="2"/>
</dbReference>
<dbReference type="InterPro" id="IPR022409">
    <property type="entry name" value="PKD/Chitinase_dom"/>
</dbReference>
<dbReference type="Gene3D" id="2.60.40.10">
    <property type="entry name" value="Immunoglobulins"/>
    <property type="match status" value="1"/>
</dbReference>
<dbReference type="InterPro" id="IPR035986">
    <property type="entry name" value="PKD_dom_sf"/>
</dbReference>
<dbReference type="RefSeq" id="WP_301664447.1">
    <property type="nucleotide sequence ID" value="NZ_VCYH01000006.1"/>
</dbReference>
<dbReference type="EMBL" id="VCYH01000006">
    <property type="protein sequence ID" value="MDN7025300.1"/>
    <property type="molecule type" value="Genomic_DNA"/>
</dbReference>
<protein>
    <submittedName>
        <fullName evidence="3">PKD domain-containing protein</fullName>
    </submittedName>
</protein>
<feature type="domain" description="EF-hand" evidence="2">
    <location>
        <begin position="593"/>
        <end position="615"/>
    </location>
</feature>
<feature type="domain" description="PKD" evidence="1">
    <location>
        <begin position="460"/>
        <end position="543"/>
    </location>
</feature>
<dbReference type="PANTHER" id="PTHR42754">
    <property type="entry name" value="ENDOGLUCANASE"/>
    <property type="match status" value="1"/>
</dbReference>
<dbReference type="SMART" id="SM00089">
    <property type="entry name" value="PKD"/>
    <property type="match status" value="1"/>
</dbReference>
<dbReference type="PANTHER" id="PTHR42754:SF1">
    <property type="entry name" value="LIPOPROTEIN"/>
    <property type="match status" value="1"/>
</dbReference>
<dbReference type="InterPro" id="IPR015943">
    <property type="entry name" value="WD40/YVTN_repeat-like_dom_sf"/>
</dbReference>
<dbReference type="InterPro" id="IPR002048">
    <property type="entry name" value="EF_hand_dom"/>
</dbReference>
<dbReference type="InterPro" id="IPR000601">
    <property type="entry name" value="PKD_dom"/>
</dbReference>
<evidence type="ECO:0000259" key="1">
    <source>
        <dbReference type="PROSITE" id="PS50093"/>
    </source>
</evidence>
<keyword evidence="4" id="KW-1185">Reference proteome</keyword>
<dbReference type="InterPro" id="IPR013783">
    <property type="entry name" value="Ig-like_fold"/>
</dbReference>
<name>A0ABT8MBJ2_9EURY</name>
<dbReference type="Pfam" id="PF18911">
    <property type="entry name" value="PKD_4"/>
    <property type="match status" value="1"/>
</dbReference>
<dbReference type="InterPro" id="IPR018247">
    <property type="entry name" value="EF_Hand_1_Ca_BS"/>
</dbReference>
<evidence type="ECO:0000259" key="2">
    <source>
        <dbReference type="PROSITE" id="PS50222"/>
    </source>
</evidence>
<organism evidence="3 4">
    <name type="scientific">Methanoculleus frigidifontis</name>
    <dbReference type="NCBI Taxonomy" id="2584085"/>
    <lineage>
        <taxon>Archaea</taxon>
        <taxon>Methanobacteriati</taxon>
        <taxon>Methanobacteriota</taxon>
        <taxon>Stenosarchaea group</taxon>
        <taxon>Methanomicrobia</taxon>
        <taxon>Methanomicrobiales</taxon>
        <taxon>Methanomicrobiaceae</taxon>
        <taxon>Methanoculleus</taxon>
    </lineage>
</organism>
<sequence>MTTRDPYSIAVAVMLTLCLVQAAFAEVSVGRTERHPAVPSSRFSPEDAAVLPPVPEWQAACGGSGWDAGVDLRSTGDGGVIAVGSSRSDDGEVSGNHGHTDIWVVKIDADGTPLWQRCLGGSGDDYAAGVAETVDGGYIAVGTTWSCDGDVCGNHGGCDLWVVKLDDSGTLLWQRCLGGTGLDSGSAVRPSADGGYVIVGSTLSSDGDVCGNHGSSDLWVVKLDGGGSLLWQACLGGSGYDEGWGITETADGGYVVVGSVASPDGDVSGNHGSSDLWVVNLDAAGNLRWKSALGGSGGDYGYDICRTADGGYAVAGMTDSCDGDVSGNHGAWDAWVVRLDADGDLLWQRCFGGSDLDAARSIRRVAGGGYVVVGDTYSIDGDADGNHGGCDLWVVGLGDDGTLLWQRCCGGSGDDVGYAVQPGEGERYTVIGATGSNDGDVSGNHGHTDLWMVGLTTSAFHAAFTANVTEGTTPLPVQFSDLSTGSPFRWRWDFGDGTVSADQSPVHVYTSAGTYTVSLTVTSLFGRDTEIKTDYITVTDPAVLPLPGYADPPTDPDGDGLYEDLNGNGRLDFADVVAYFDNMEWIADNEPVDCFDYNGNGRIDFNDIVVLFEEI</sequence>
<dbReference type="PROSITE" id="PS50222">
    <property type="entry name" value="EF_HAND_2"/>
    <property type="match status" value="1"/>
</dbReference>
<dbReference type="SUPFAM" id="SSF49299">
    <property type="entry name" value="PKD domain"/>
    <property type="match status" value="1"/>
</dbReference>
<gene>
    <name evidence="3" type="ORF">FGU65_10415</name>
</gene>
<dbReference type="SUPFAM" id="SSF63446">
    <property type="entry name" value="Type I dockerin domain"/>
    <property type="match status" value="1"/>
</dbReference>
<evidence type="ECO:0000313" key="4">
    <source>
        <dbReference type="Proteomes" id="UP001168338"/>
    </source>
</evidence>
<dbReference type="PROSITE" id="PS50093">
    <property type="entry name" value="PKD"/>
    <property type="match status" value="1"/>
</dbReference>
<dbReference type="SUPFAM" id="SSF82171">
    <property type="entry name" value="DPP6 N-terminal domain-like"/>
    <property type="match status" value="1"/>
</dbReference>
<dbReference type="CDD" id="cd00146">
    <property type="entry name" value="PKD"/>
    <property type="match status" value="1"/>
</dbReference>
<dbReference type="InterPro" id="IPR036439">
    <property type="entry name" value="Dockerin_dom_sf"/>
</dbReference>
<proteinExistence type="predicted"/>
<dbReference type="Gene3D" id="2.130.10.10">
    <property type="entry name" value="YVTN repeat-like/Quinoprotein amine dehydrogenase"/>
    <property type="match status" value="1"/>
</dbReference>
<dbReference type="Proteomes" id="UP001168338">
    <property type="component" value="Unassembled WGS sequence"/>
</dbReference>
<reference evidence="3" key="1">
    <citation type="submission" date="2019-05" db="EMBL/GenBank/DDBJ databases">
        <title>Methanoculleus sp. FWC-SCC1, a methanogenic archaeon isolated from deep marine cold seep.</title>
        <authorList>
            <person name="Chen Y.-W."/>
            <person name="Chen S.-C."/>
            <person name="Teng N.-H."/>
            <person name="Lai M.-C."/>
        </authorList>
    </citation>
    <scope>NUCLEOTIDE SEQUENCE</scope>
    <source>
        <strain evidence="3">FWC-SCC1</strain>
    </source>
</reference>
<comment type="caution">
    <text evidence="3">The sequence shown here is derived from an EMBL/GenBank/DDBJ whole genome shotgun (WGS) entry which is preliminary data.</text>
</comment>